<protein>
    <submittedName>
        <fullName evidence="2">Uncharacterized protein</fullName>
    </submittedName>
</protein>
<feature type="compositionally biased region" description="Low complexity" evidence="1">
    <location>
        <begin position="96"/>
        <end position="106"/>
    </location>
</feature>
<gene>
    <name evidence="2" type="ORF">PIB30_005731</name>
</gene>
<name>A0ABU6V346_9FABA</name>
<feature type="compositionally biased region" description="Polar residues" evidence="1">
    <location>
        <begin position="79"/>
        <end position="88"/>
    </location>
</feature>
<reference evidence="2 3" key="1">
    <citation type="journal article" date="2023" name="Plants (Basel)">
        <title>Bridging the Gap: Combining Genomics and Transcriptomics Approaches to Understand Stylosanthes scabra, an Orphan Legume from the Brazilian Caatinga.</title>
        <authorList>
            <person name="Ferreira-Neto J.R.C."/>
            <person name="da Silva M.D."/>
            <person name="Binneck E."/>
            <person name="de Melo N.F."/>
            <person name="da Silva R.H."/>
            <person name="de Melo A.L.T.M."/>
            <person name="Pandolfi V."/>
            <person name="Bustamante F.O."/>
            <person name="Brasileiro-Vidal A.C."/>
            <person name="Benko-Iseppon A.M."/>
        </authorList>
    </citation>
    <scope>NUCLEOTIDE SEQUENCE [LARGE SCALE GENOMIC DNA]</scope>
    <source>
        <tissue evidence="2">Leaves</tissue>
    </source>
</reference>
<dbReference type="Proteomes" id="UP001341840">
    <property type="component" value="Unassembled WGS sequence"/>
</dbReference>
<dbReference type="EMBL" id="JASCZI010151046">
    <property type="protein sequence ID" value="MED6167766.1"/>
    <property type="molecule type" value="Genomic_DNA"/>
</dbReference>
<proteinExistence type="predicted"/>
<evidence type="ECO:0000256" key="1">
    <source>
        <dbReference type="SAM" id="MobiDB-lite"/>
    </source>
</evidence>
<comment type="caution">
    <text evidence="2">The sequence shown here is derived from an EMBL/GenBank/DDBJ whole genome shotgun (WGS) entry which is preliminary data.</text>
</comment>
<keyword evidence="3" id="KW-1185">Reference proteome</keyword>
<accession>A0ABU6V346</accession>
<feature type="region of interest" description="Disordered" evidence="1">
    <location>
        <begin position="1"/>
        <end position="106"/>
    </location>
</feature>
<evidence type="ECO:0000313" key="2">
    <source>
        <dbReference type="EMBL" id="MED6167766.1"/>
    </source>
</evidence>
<feature type="compositionally biased region" description="Basic and acidic residues" evidence="1">
    <location>
        <begin position="9"/>
        <end position="20"/>
    </location>
</feature>
<sequence>MSQIVVQVERTRPIRNDSASKRQPLACKTTSRSEHTIAQVMSFTKKKRKGLEEEGSKSKRSKKAIEVPLVDSAIASLGDNESNASSGNLLVENDEQLQQQPQQPPP</sequence>
<evidence type="ECO:0000313" key="3">
    <source>
        <dbReference type="Proteomes" id="UP001341840"/>
    </source>
</evidence>
<organism evidence="2 3">
    <name type="scientific">Stylosanthes scabra</name>
    <dbReference type="NCBI Taxonomy" id="79078"/>
    <lineage>
        <taxon>Eukaryota</taxon>
        <taxon>Viridiplantae</taxon>
        <taxon>Streptophyta</taxon>
        <taxon>Embryophyta</taxon>
        <taxon>Tracheophyta</taxon>
        <taxon>Spermatophyta</taxon>
        <taxon>Magnoliopsida</taxon>
        <taxon>eudicotyledons</taxon>
        <taxon>Gunneridae</taxon>
        <taxon>Pentapetalae</taxon>
        <taxon>rosids</taxon>
        <taxon>fabids</taxon>
        <taxon>Fabales</taxon>
        <taxon>Fabaceae</taxon>
        <taxon>Papilionoideae</taxon>
        <taxon>50 kb inversion clade</taxon>
        <taxon>dalbergioids sensu lato</taxon>
        <taxon>Dalbergieae</taxon>
        <taxon>Pterocarpus clade</taxon>
        <taxon>Stylosanthes</taxon>
    </lineage>
</organism>